<dbReference type="PANTHER" id="PTHR23357:SF1">
    <property type="entry name" value="RENALASE"/>
    <property type="match status" value="1"/>
</dbReference>
<dbReference type="SUPFAM" id="SSF51905">
    <property type="entry name" value="FAD/NAD(P)-binding domain"/>
    <property type="match status" value="1"/>
</dbReference>
<reference evidence="1" key="1">
    <citation type="submission" date="2022-03" db="EMBL/GenBank/DDBJ databases">
        <authorList>
            <person name="Martin C."/>
        </authorList>
    </citation>
    <scope>NUCLEOTIDE SEQUENCE</scope>
</reference>
<dbReference type="InterPro" id="IPR002937">
    <property type="entry name" value="Amino_oxidase"/>
</dbReference>
<sequence>MIVSTMKKILVIGSGMTGATTAWLLKAVNPHKISISLWDKSRGSGGRMATSRSADDPQSTVDLGAQYISITPEYQQKHSSIHSQLIEGDILQPLTITPEGSRSHAEGTCHYVTPGGVSTLVKYFLKKSECPVEFNQHVNNISKVDDGLRVTTQQGKMEQFDSVVITMPAPQLLQLKGDVETFVEKNTEVANNLKAVTYSSRYALGLFYPPGTELNLPFICKYFYEDPCIRFVSIDNKKRNSVSPDVGPSLCIHTSVPFGLKHLEEDKENVQPIIMQHVRSLLPQLPEPSSVKCQKWRFSQVFKEYKDAPGCVVLNESPLVVAGGDSFSHSNMDGCIASAKAIVDVINSKL</sequence>
<proteinExistence type="predicted"/>
<dbReference type="Gene3D" id="3.50.50.60">
    <property type="entry name" value="FAD/NAD(P)-binding domain"/>
    <property type="match status" value="1"/>
</dbReference>
<dbReference type="Proteomes" id="UP000749559">
    <property type="component" value="Unassembled WGS sequence"/>
</dbReference>
<dbReference type="Gene3D" id="3.90.660.10">
    <property type="match status" value="1"/>
</dbReference>
<evidence type="ECO:0000313" key="2">
    <source>
        <dbReference type="Proteomes" id="UP000749559"/>
    </source>
</evidence>
<keyword evidence="2" id="KW-1185">Reference proteome</keyword>
<comment type="caution">
    <text evidence="1">The sequence shown here is derived from an EMBL/GenBank/DDBJ whole genome shotgun (WGS) entry which is preliminary data.</text>
</comment>
<dbReference type="InterPro" id="IPR036188">
    <property type="entry name" value="FAD/NAD-bd_sf"/>
</dbReference>
<dbReference type="InterPro" id="IPR040174">
    <property type="entry name" value="RNLS"/>
</dbReference>
<dbReference type="OrthoDB" id="2161133at2759"/>
<dbReference type="PANTHER" id="PTHR23357">
    <property type="entry name" value="RENALASE"/>
    <property type="match status" value="1"/>
</dbReference>
<evidence type="ECO:0000313" key="1">
    <source>
        <dbReference type="EMBL" id="CAH1795511.1"/>
    </source>
</evidence>
<dbReference type="Pfam" id="PF01593">
    <property type="entry name" value="Amino_oxidase"/>
    <property type="match status" value="1"/>
</dbReference>
<name>A0A8J1UAM0_OWEFU</name>
<accession>A0A8J1UAM0</accession>
<protein>
    <submittedName>
        <fullName evidence="1">Uncharacterized protein</fullName>
    </submittedName>
</protein>
<dbReference type="AlphaFoldDB" id="A0A8J1UAM0"/>
<organism evidence="1 2">
    <name type="scientific">Owenia fusiformis</name>
    <name type="common">Polychaete worm</name>
    <dbReference type="NCBI Taxonomy" id="6347"/>
    <lineage>
        <taxon>Eukaryota</taxon>
        <taxon>Metazoa</taxon>
        <taxon>Spiralia</taxon>
        <taxon>Lophotrochozoa</taxon>
        <taxon>Annelida</taxon>
        <taxon>Polychaeta</taxon>
        <taxon>Sedentaria</taxon>
        <taxon>Canalipalpata</taxon>
        <taxon>Sabellida</taxon>
        <taxon>Oweniida</taxon>
        <taxon>Oweniidae</taxon>
        <taxon>Owenia</taxon>
    </lineage>
</organism>
<gene>
    <name evidence="1" type="ORF">OFUS_LOCUS20042</name>
</gene>
<dbReference type="EMBL" id="CAIIXF020000009">
    <property type="protein sequence ID" value="CAH1795511.1"/>
    <property type="molecule type" value="Genomic_DNA"/>
</dbReference>
<dbReference type="GO" id="GO:0016651">
    <property type="term" value="F:oxidoreductase activity, acting on NAD(P)H"/>
    <property type="evidence" value="ECO:0007669"/>
    <property type="project" value="InterPro"/>
</dbReference>
<dbReference type="GO" id="GO:0005576">
    <property type="term" value="C:extracellular region"/>
    <property type="evidence" value="ECO:0007669"/>
    <property type="project" value="TreeGrafter"/>
</dbReference>